<dbReference type="InterPro" id="IPR001544">
    <property type="entry name" value="Aminotrans_IV"/>
</dbReference>
<name>A0A177AC46_9PEZI</name>
<dbReference type="eggNOG" id="ENOG502QQMK">
    <property type="taxonomic scope" value="Eukaryota"/>
</dbReference>
<protein>
    <recommendedName>
        <fullName evidence="3">Aminodeoxychorismate lyase</fullName>
    </recommendedName>
</protein>
<reference evidence="2" key="1">
    <citation type="submission" date="2016-03" db="EMBL/GenBank/DDBJ databases">
        <title>Updated assembly of Pseudogymnoascus destructans, the fungus causing white-nose syndrome of bats.</title>
        <authorList>
            <person name="Palmer J.M."/>
            <person name="Drees K.P."/>
            <person name="Foster J.T."/>
            <person name="Lindner D.L."/>
        </authorList>
    </citation>
    <scope>NUCLEOTIDE SEQUENCE [LARGE SCALE GENOMIC DNA]</scope>
    <source>
        <strain evidence="2">20631-21</strain>
    </source>
</reference>
<sequence length="289" mass="31489">MSAPDSPEQTFSLFTSLRYDPLLLTCAANTTLSPTPSPFYMLSHHRDRILDAARHFNWPEAVARLSGPSGLDHFLNTLEDAVDTTSTTPRRVRAVVDRRGEITVGSFEIPSRPLRNLFPTRLPPPGTAPPRVNPLTGGALSLGDGDSTVQQGPGYGEPSRDETWSVMLDTIDTSPSPLTSYKTTSRDMYNSARTRVGIESMSDPKEVLITSTKEGEIMEGSLTTVLFWRGGKWVTPPVESGGQVGTTRRWALANGLCVEEVVRRGEVVDGDECWVSNGVRGFIAGVIKL</sequence>
<evidence type="ECO:0000256" key="1">
    <source>
        <dbReference type="SAM" id="MobiDB-lite"/>
    </source>
</evidence>
<proteinExistence type="predicted"/>
<accession>A0A177AC46</accession>
<dbReference type="Gene3D" id="3.30.470.10">
    <property type="match status" value="1"/>
</dbReference>
<dbReference type="VEuPathDB" id="FungiDB:GMDG_04973"/>
<dbReference type="Pfam" id="PF01063">
    <property type="entry name" value="Aminotran_4"/>
    <property type="match status" value="1"/>
</dbReference>
<gene>
    <name evidence="2" type="ORF">VC83_06294</name>
</gene>
<dbReference type="OrthoDB" id="5288718at2759"/>
<dbReference type="InterPro" id="IPR043132">
    <property type="entry name" value="BCAT-like_C"/>
</dbReference>
<dbReference type="GO" id="GO:0003824">
    <property type="term" value="F:catalytic activity"/>
    <property type="evidence" value="ECO:0007669"/>
    <property type="project" value="InterPro"/>
</dbReference>
<dbReference type="InterPro" id="IPR043131">
    <property type="entry name" value="BCAT-like_N"/>
</dbReference>
<dbReference type="EMBL" id="KV441395">
    <property type="protein sequence ID" value="OAF58992.1"/>
    <property type="molecule type" value="Genomic_DNA"/>
</dbReference>
<dbReference type="InterPro" id="IPR036038">
    <property type="entry name" value="Aminotransferase-like"/>
</dbReference>
<dbReference type="GeneID" id="36289355"/>
<dbReference type="SUPFAM" id="SSF56752">
    <property type="entry name" value="D-aminoacid aminotransferase-like PLP-dependent enzymes"/>
    <property type="match status" value="1"/>
</dbReference>
<organism evidence="2">
    <name type="scientific">Pseudogymnoascus destructans</name>
    <dbReference type="NCBI Taxonomy" id="655981"/>
    <lineage>
        <taxon>Eukaryota</taxon>
        <taxon>Fungi</taxon>
        <taxon>Dikarya</taxon>
        <taxon>Ascomycota</taxon>
        <taxon>Pezizomycotina</taxon>
        <taxon>Leotiomycetes</taxon>
        <taxon>Thelebolales</taxon>
        <taxon>Thelebolaceae</taxon>
        <taxon>Pseudogymnoascus</taxon>
    </lineage>
</organism>
<dbReference type="AlphaFoldDB" id="A0A177AC46"/>
<dbReference type="Proteomes" id="UP000077154">
    <property type="component" value="Unassembled WGS sequence"/>
</dbReference>
<evidence type="ECO:0000313" key="2">
    <source>
        <dbReference type="EMBL" id="OAF58992.1"/>
    </source>
</evidence>
<dbReference type="RefSeq" id="XP_024324276.1">
    <property type="nucleotide sequence ID" value="XM_024469896.1"/>
</dbReference>
<feature type="compositionally biased region" description="Pro residues" evidence="1">
    <location>
        <begin position="122"/>
        <end position="132"/>
    </location>
</feature>
<evidence type="ECO:0008006" key="3">
    <source>
        <dbReference type="Google" id="ProtNLM"/>
    </source>
</evidence>
<feature type="region of interest" description="Disordered" evidence="1">
    <location>
        <begin position="122"/>
        <end position="161"/>
    </location>
</feature>
<dbReference type="Gene3D" id="3.20.10.10">
    <property type="entry name" value="D-amino Acid Aminotransferase, subunit A, domain 2"/>
    <property type="match status" value="1"/>
</dbReference>